<reference evidence="2 3" key="1">
    <citation type="submission" date="2024-04" db="EMBL/GenBank/DDBJ databases">
        <title>Novel species of the genus Ideonella isolated from streams.</title>
        <authorList>
            <person name="Lu H."/>
        </authorList>
    </citation>
    <scope>NUCLEOTIDE SEQUENCE [LARGE SCALE GENOMIC DNA]</scope>
    <source>
        <strain evidence="2 3">BYS139W</strain>
    </source>
</reference>
<gene>
    <name evidence="2" type="ORF">AACH11_19510</name>
</gene>
<dbReference type="InterPro" id="IPR029044">
    <property type="entry name" value="Nucleotide-diphossugar_trans"/>
</dbReference>
<feature type="transmembrane region" description="Helical" evidence="1">
    <location>
        <begin position="313"/>
        <end position="335"/>
    </location>
</feature>
<dbReference type="Gene3D" id="3.90.550.10">
    <property type="entry name" value="Spore Coat Polysaccharide Biosynthesis Protein SpsA, Chain A"/>
    <property type="match status" value="1"/>
</dbReference>
<keyword evidence="3" id="KW-1185">Reference proteome</keyword>
<organism evidence="2 3">
    <name type="scientific">Pseudaquabacterium rugosum</name>
    <dbReference type="NCBI Taxonomy" id="2984194"/>
    <lineage>
        <taxon>Bacteria</taxon>
        <taxon>Pseudomonadati</taxon>
        <taxon>Pseudomonadota</taxon>
        <taxon>Betaproteobacteria</taxon>
        <taxon>Burkholderiales</taxon>
        <taxon>Sphaerotilaceae</taxon>
        <taxon>Pseudaquabacterium</taxon>
    </lineage>
</organism>
<dbReference type="Pfam" id="PF13641">
    <property type="entry name" value="Glyco_tranf_2_3"/>
    <property type="match status" value="1"/>
</dbReference>
<dbReference type="RefSeq" id="WP_341375940.1">
    <property type="nucleotide sequence ID" value="NZ_JBBUTF010000020.1"/>
</dbReference>
<dbReference type="PANTHER" id="PTHR48090">
    <property type="entry name" value="UNDECAPRENYL-PHOSPHATE 4-DEOXY-4-FORMAMIDO-L-ARABINOSE TRANSFERASE-RELATED"/>
    <property type="match status" value="1"/>
</dbReference>
<evidence type="ECO:0000256" key="1">
    <source>
        <dbReference type="SAM" id="Phobius"/>
    </source>
</evidence>
<accession>A0ABU9BGT0</accession>
<name>A0ABU9BGT0_9BURK</name>
<proteinExistence type="predicted"/>
<keyword evidence="1" id="KW-1133">Transmembrane helix</keyword>
<evidence type="ECO:0000313" key="3">
    <source>
        <dbReference type="Proteomes" id="UP001368500"/>
    </source>
</evidence>
<keyword evidence="1" id="KW-0472">Membrane</keyword>
<feature type="transmembrane region" description="Helical" evidence="1">
    <location>
        <begin position="377"/>
        <end position="395"/>
    </location>
</feature>
<sequence length="407" mass="43529">MIWTLLLIVPALLLALPGLALLLQVLGARRLARAAAAAPAQPTTWADGPAVDGTVAVLIPAHDEAAGIERTLRQVRAQLRPGDRLLVVADNCSDDTAAIARAAGAEVTERVDRERRGKGWALDHGRNVLRDEARQAPDRAPAWLVILDADCTLQPGCLPRLVRRCAQLGLPVQARYLLHAPDERLKSRVSAFAVRLKNRVRPLGMQALGLPCGLYGSGMALPFALAAQAPLASGHIAEDMQLGLHLAQQGLAPQFCDEAVVDSVLAANAEGAGTQRTRWEHGHLSLLLREGPGMLWRAATAGRWRALGMIADLLIPPLVLTLALQLAGLAALGLLTLAGAPAWIAGLAAVGVAGWVIAVLLARQWFAADLLGWRDLAYAPLYIAGKLPLYLRFLSGRRSGWIRTRRD</sequence>
<feature type="transmembrane region" description="Helical" evidence="1">
    <location>
        <begin position="342"/>
        <end position="365"/>
    </location>
</feature>
<dbReference type="PANTHER" id="PTHR48090:SF6">
    <property type="entry name" value="SLR5056 PROTEIN"/>
    <property type="match status" value="1"/>
</dbReference>
<dbReference type="CDD" id="cd06438">
    <property type="entry name" value="EpsO_like"/>
    <property type="match status" value="1"/>
</dbReference>
<protein>
    <submittedName>
        <fullName evidence="2">Glycosyltransferase family 2 protein</fullName>
    </submittedName>
</protein>
<comment type="caution">
    <text evidence="2">The sequence shown here is derived from an EMBL/GenBank/DDBJ whole genome shotgun (WGS) entry which is preliminary data.</text>
</comment>
<keyword evidence="1" id="KW-0812">Transmembrane</keyword>
<dbReference type="EMBL" id="JBBUTF010000020">
    <property type="protein sequence ID" value="MEK8028155.1"/>
    <property type="molecule type" value="Genomic_DNA"/>
</dbReference>
<dbReference type="Proteomes" id="UP001368500">
    <property type="component" value="Unassembled WGS sequence"/>
</dbReference>
<evidence type="ECO:0000313" key="2">
    <source>
        <dbReference type="EMBL" id="MEK8028155.1"/>
    </source>
</evidence>
<dbReference type="InterPro" id="IPR050256">
    <property type="entry name" value="Glycosyltransferase_2"/>
</dbReference>
<dbReference type="SUPFAM" id="SSF53448">
    <property type="entry name" value="Nucleotide-diphospho-sugar transferases"/>
    <property type="match status" value="1"/>
</dbReference>